<name>A0ABW4TUQ6_9SPHN</name>
<comment type="caution">
    <text evidence="2">The sequence shown here is derived from an EMBL/GenBank/DDBJ whole genome shotgun (WGS) entry which is preliminary data.</text>
</comment>
<dbReference type="InterPro" id="IPR044914">
    <property type="entry name" value="Endosialidase_C_dom_sf"/>
</dbReference>
<evidence type="ECO:0000313" key="3">
    <source>
        <dbReference type="Proteomes" id="UP001597400"/>
    </source>
</evidence>
<dbReference type="PROSITE" id="PS51688">
    <property type="entry name" value="ICA"/>
    <property type="match status" value="1"/>
</dbReference>
<protein>
    <submittedName>
        <fullName evidence="2">Tail fiber domain-containing protein</fullName>
    </submittedName>
</protein>
<evidence type="ECO:0000313" key="2">
    <source>
        <dbReference type="EMBL" id="MFD1950278.1"/>
    </source>
</evidence>
<sequence length="634" mass="67596">MSIATIPSELLTGVTDLIARQGGVVGSNGDFYAGTFDDPDSFDANGGKAGPLGYYPMETFDGRTIYFPCLDRFTKIAASIVGLDGNPQLAIPGSTVTSNAREWVYSGAVIRDDAVSQTVPNSGFSSKVNGQNIDLHFGGPTARGGRHAIKGSLFQRAPTAADNPDRNFVGLQGQCQTFTGDGGTPSAPLGAFFGMSSITQIEGSAIGVFNATAFESNCVTIAGSTVQYRSGIQIADYVQTRGAVIDAALSISGIVGPNLGARYGIHVGAQNGGNPLGSDSSLLRLDDTPVLANGIDMRNTAFTGSVFRTQNSDWTDGNLSLYNPNAGLELGSLSLAGKPHIDFHSSGTNVDYDSRIEAEGGNGGVGNGAISVRSIWFGTHTHLPLVDAGYDLGSAIRRWNNSYFANNPTVGSDARLKHTRGPIIEAEKAVARGLPLVVFQYLDAVAAKGEDHARLHFGIIAQDLIAAFEAEGLDWRRYGVIGEDPVMEPFEVREMIDEPVTEEVIEDDERVEVVDGVATLIREPVTRRVPVVDHLPIVDTDGNPVMLPAIGPRTMPGERGWIGRILRGPAEPVVTIPGTPARQATYQRPRTQKVERVVRTETRPQLDAEGQPVTRYSVRYEQLAVMLLAALRDA</sequence>
<dbReference type="EMBL" id="JBHUGS010000001">
    <property type="protein sequence ID" value="MFD1950278.1"/>
    <property type="molecule type" value="Genomic_DNA"/>
</dbReference>
<dbReference type="InterPro" id="IPR030392">
    <property type="entry name" value="S74_ICA"/>
</dbReference>
<reference evidence="3" key="1">
    <citation type="journal article" date="2019" name="Int. J. Syst. Evol. Microbiol.">
        <title>The Global Catalogue of Microorganisms (GCM) 10K type strain sequencing project: providing services to taxonomists for standard genome sequencing and annotation.</title>
        <authorList>
            <consortium name="The Broad Institute Genomics Platform"/>
            <consortium name="The Broad Institute Genome Sequencing Center for Infectious Disease"/>
            <person name="Wu L."/>
            <person name="Ma J."/>
        </authorList>
    </citation>
    <scope>NUCLEOTIDE SEQUENCE [LARGE SCALE GENOMIC DNA]</scope>
    <source>
        <strain evidence="3">CGMCC 1.12702</strain>
    </source>
</reference>
<dbReference type="RefSeq" id="WP_380928165.1">
    <property type="nucleotide sequence ID" value="NZ_JBHUGS010000001.1"/>
</dbReference>
<feature type="domain" description="Peptidase S74" evidence="1">
    <location>
        <begin position="412"/>
        <end position="634"/>
    </location>
</feature>
<proteinExistence type="predicted"/>
<gene>
    <name evidence="2" type="ORF">ACFSGX_05795</name>
</gene>
<dbReference type="Gene3D" id="4.10.1090.10">
    <property type="entry name" value="Endosialidase, domain 4"/>
    <property type="match status" value="1"/>
</dbReference>
<dbReference type="InterPro" id="IPR036388">
    <property type="entry name" value="WH-like_DNA-bd_sf"/>
</dbReference>
<organism evidence="2 3">
    <name type="scientific">Sphingomonas arantia</name>
    <dbReference type="NCBI Taxonomy" id="1460676"/>
    <lineage>
        <taxon>Bacteria</taxon>
        <taxon>Pseudomonadati</taxon>
        <taxon>Pseudomonadota</taxon>
        <taxon>Alphaproteobacteria</taxon>
        <taxon>Sphingomonadales</taxon>
        <taxon>Sphingomonadaceae</taxon>
        <taxon>Sphingomonas</taxon>
    </lineage>
</organism>
<dbReference type="Pfam" id="PF13884">
    <property type="entry name" value="Peptidase_S74"/>
    <property type="match status" value="1"/>
</dbReference>
<keyword evidence="3" id="KW-1185">Reference proteome</keyword>
<dbReference type="Gene3D" id="1.10.10.10">
    <property type="entry name" value="Winged helix-like DNA-binding domain superfamily/Winged helix DNA-binding domain"/>
    <property type="match status" value="1"/>
</dbReference>
<dbReference type="Proteomes" id="UP001597400">
    <property type="component" value="Unassembled WGS sequence"/>
</dbReference>
<accession>A0ABW4TUQ6</accession>
<evidence type="ECO:0000259" key="1">
    <source>
        <dbReference type="PROSITE" id="PS51688"/>
    </source>
</evidence>
<dbReference type="CDD" id="cd10144">
    <property type="entry name" value="Peptidase_S74_CIMCD"/>
    <property type="match status" value="1"/>
</dbReference>